<evidence type="ECO:0000313" key="2">
    <source>
        <dbReference type="Proteomes" id="UP000581688"/>
    </source>
</evidence>
<gene>
    <name evidence="1" type="ORF">HNQ94_000985</name>
</gene>
<dbReference type="AlphaFoldDB" id="A0A841PUQ5"/>
<sequence length="76" mass="8860">MSEYQDFLHERDRIDFLLQKGYKITNVTENLSGAFVDFEKSGESNGEAPRETLHILNADARKYFSAMLMKQQKEEV</sequence>
<accession>A0A841PUQ5</accession>
<dbReference type="Proteomes" id="UP000581688">
    <property type="component" value="Unassembled WGS sequence"/>
</dbReference>
<evidence type="ECO:0000313" key="1">
    <source>
        <dbReference type="EMBL" id="MBB6452540.1"/>
    </source>
</evidence>
<dbReference type="EMBL" id="JACHGH010000002">
    <property type="protein sequence ID" value="MBB6452540.1"/>
    <property type="molecule type" value="Genomic_DNA"/>
</dbReference>
<protein>
    <submittedName>
        <fullName evidence="1">Uncharacterized protein</fullName>
    </submittedName>
</protein>
<name>A0A841PUQ5_9BACI</name>
<organism evidence="1 2">
    <name type="scientific">Salirhabdus euzebyi</name>
    <dbReference type="NCBI Taxonomy" id="394506"/>
    <lineage>
        <taxon>Bacteria</taxon>
        <taxon>Bacillati</taxon>
        <taxon>Bacillota</taxon>
        <taxon>Bacilli</taxon>
        <taxon>Bacillales</taxon>
        <taxon>Bacillaceae</taxon>
        <taxon>Salirhabdus</taxon>
    </lineage>
</organism>
<keyword evidence="2" id="KW-1185">Reference proteome</keyword>
<proteinExistence type="predicted"/>
<reference evidence="1 2" key="1">
    <citation type="submission" date="2020-08" db="EMBL/GenBank/DDBJ databases">
        <title>Genomic Encyclopedia of Type Strains, Phase IV (KMG-IV): sequencing the most valuable type-strain genomes for metagenomic binning, comparative biology and taxonomic classification.</title>
        <authorList>
            <person name="Goeker M."/>
        </authorList>
    </citation>
    <scope>NUCLEOTIDE SEQUENCE [LARGE SCALE GENOMIC DNA]</scope>
    <source>
        <strain evidence="1 2">DSM 19612</strain>
    </source>
</reference>
<comment type="caution">
    <text evidence="1">The sequence shown here is derived from an EMBL/GenBank/DDBJ whole genome shotgun (WGS) entry which is preliminary data.</text>
</comment>
<dbReference type="RefSeq" id="WP_174494813.1">
    <property type="nucleotide sequence ID" value="NZ_CADDWK010000002.1"/>
</dbReference>